<accession>A0A4Z1E806</accession>
<name>A0A4Z1E806_9MICO</name>
<proteinExistence type="predicted"/>
<feature type="region of interest" description="Disordered" evidence="1">
    <location>
        <begin position="47"/>
        <end position="73"/>
    </location>
</feature>
<sequence length="424" mass="44527">MTRPTLLRPVPSRRSRTGAPRTRAAAPALTIAVALVLALGACSGGGDAAAGDGSGQGGDAGAPLDETAEAAEPGSALDLAEVCPATVVMQQDWQPQAEHGGMYELVGSDYEVDNDIKAVRGTLVAQGTDTGVQIEVRSGGPNVGFQRVSDLMYLDTDILIGAVNTDQAIGADADGRPVVALASQLTLSPQIYMWDPATYPDATTIADVAATGATIVTGGELIPSLLAGQGIVSMDQIDTSYEGTPQRFVTDPSIVQQGFGTNEPFVYENEIPQWDKPVAFQYLHELGYSIYPEPITVRAADVTEQADCLARLVPILQRSQLDFLADPERTNALIVDLVEQYQTSWTYTDGVGAFSVAAQVEDGLVSDDPASGVFGQIDGDRVAETVATFVPVLQETGSLAADAAVDPEDLYTNEFIDPSITMAD</sequence>
<evidence type="ECO:0000313" key="3">
    <source>
        <dbReference type="Proteomes" id="UP000297318"/>
    </source>
</evidence>
<evidence type="ECO:0008006" key="4">
    <source>
        <dbReference type="Google" id="ProtNLM"/>
    </source>
</evidence>
<reference evidence="2 3" key="1">
    <citation type="submission" date="2018-11" db="EMBL/GenBank/DDBJ databases">
        <title>Complete genome sequencing of the Actinobacteria Serinibacter sp. K3-2.</title>
        <authorList>
            <person name="Rakitin A.L."/>
            <person name="Beletsky A.V."/>
            <person name="Mardanov A.V."/>
            <person name="Ravin N.V."/>
            <person name="Gromova A.S."/>
            <person name="Filippova S.N."/>
            <person name="Gal'Chenko V.F."/>
        </authorList>
    </citation>
    <scope>NUCLEOTIDE SEQUENCE [LARGE SCALE GENOMIC DNA]</scope>
    <source>
        <strain evidence="2 3">K3-2</strain>
    </source>
</reference>
<dbReference type="Gene3D" id="3.40.190.10">
    <property type="entry name" value="Periplasmic binding protein-like II"/>
    <property type="match status" value="1"/>
</dbReference>
<dbReference type="AlphaFoldDB" id="A0A4Z1E806"/>
<gene>
    <name evidence="2" type="ORF">SERN_0865</name>
</gene>
<dbReference type="EMBL" id="RHPJ01000001">
    <property type="protein sequence ID" value="TGO06673.1"/>
    <property type="molecule type" value="Genomic_DNA"/>
</dbReference>
<evidence type="ECO:0000256" key="1">
    <source>
        <dbReference type="SAM" id="MobiDB-lite"/>
    </source>
</evidence>
<keyword evidence="3" id="KW-1185">Reference proteome</keyword>
<feature type="compositionally biased region" description="Gly residues" evidence="1">
    <location>
        <begin position="47"/>
        <end position="60"/>
    </location>
</feature>
<dbReference type="Proteomes" id="UP000297318">
    <property type="component" value="Unassembled WGS sequence"/>
</dbReference>
<organism evidence="2 3">
    <name type="scientific">Serinibacter arcticus</name>
    <dbReference type="NCBI Taxonomy" id="1655435"/>
    <lineage>
        <taxon>Bacteria</taxon>
        <taxon>Bacillati</taxon>
        <taxon>Actinomycetota</taxon>
        <taxon>Actinomycetes</taxon>
        <taxon>Micrococcales</taxon>
        <taxon>Beutenbergiaceae</taxon>
        <taxon>Serinibacter</taxon>
    </lineage>
</organism>
<dbReference type="OrthoDB" id="3595952at2"/>
<feature type="region of interest" description="Disordered" evidence="1">
    <location>
        <begin position="1"/>
        <end position="23"/>
    </location>
</feature>
<comment type="caution">
    <text evidence="2">The sequence shown here is derived from an EMBL/GenBank/DDBJ whole genome shotgun (WGS) entry which is preliminary data.</text>
</comment>
<dbReference type="RefSeq" id="WP_135848829.1">
    <property type="nucleotide sequence ID" value="NZ_RHPJ01000001.1"/>
</dbReference>
<evidence type="ECO:0000313" key="2">
    <source>
        <dbReference type="EMBL" id="TGO06673.1"/>
    </source>
</evidence>
<protein>
    <recommendedName>
        <fullName evidence="4">ABC transporter substrate-binding protein</fullName>
    </recommendedName>
</protein>